<dbReference type="EMBL" id="JAVRJZ010000015">
    <property type="protein sequence ID" value="KAK2713067.1"/>
    <property type="molecule type" value="Genomic_DNA"/>
</dbReference>
<keyword evidence="9" id="KW-1185">Reference proteome</keyword>
<keyword evidence="3 4" id="KW-0862">Zinc</keyword>
<gene>
    <name evidence="8" type="ORF">QYM36_011679</name>
</gene>
<dbReference type="SMART" id="SM00356">
    <property type="entry name" value="ZnF_C3H1"/>
    <property type="match status" value="1"/>
</dbReference>
<dbReference type="SUPFAM" id="SSF90229">
    <property type="entry name" value="CCCH zinc finger"/>
    <property type="match status" value="1"/>
</dbReference>
<dbReference type="InterPro" id="IPR001841">
    <property type="entry name" value="Znf_RING"/>
</dbReference>
<dbReference type="Gene3D" id="4.10.1000.10">
    <property type="entry name" value="Zinc finger, CCCH-type"/>
    <property type="match status" value="1"/>
</dbReference>
<feature type="domain" description="RING-type" evidence="6">
    <location>
        <begin position="244"/>
        <end position="282"/>
    </location>
</feature>
<dbReference type="GO" id="GO:0034247">
    <property type="term" value="P:snoRNA splicing"/>
    <property type="evidence" value="ECO:0007669"/>
    <property type="project" value="TreeGrafter"/>
</dbReference>
<evidence type="ECO:0000259" key="6">
    <source>
        <dbReference type="PROSITE" id="PS50089"/>
    </source>
</evidence>
<dbReference type="Gene3D" id="3.30.40.10">
    <property type="entry name" value="Zinc/RING finger domain, C3HC4 (zinc finger)"/>
    <property type="match status" value="1"/>
</dbReference>
<organism evidence="8 9">
    <name type="scientific">Artemia franciscana</name>
    <name type="common">Brine shrimp</name>
    <name type="synonym">Artemia sanfranciscana</name>
    <dbReference type="NCBI Taxonomy" id="6661"/>
    <lineage>
        <taxon>Eukaryota</taxon>
        <taxon>Metazoa</taxon>
        <taxon>Ecdysozoa</taxon>
        <taxon>Arthropoda</taxon>
        <taxon>Crustacea</taxon>
        <taxon>Branchiopoda</taxon>
        <taxon>Anostraca</taxon>
        <taxon>Artemiidae</taxon>
        <taxon>Artemia</taxon>
    </lineage>
</organism>
<evidence type="ECO:0000256" key="2">
    <source>
        <dbReference type="ARBA" id="ARBA00022771"/>
    </source>
</evidence>
<evidence type="ECO:0000256" key="3">
    <source>
        <dbReference type="ARBA" id="ARBA00022833"/>
    </source>
</evidence>
<dbReference type="Pfam" id="PF13923">
    <property type="entry name" value="zf-C3HC4_2"/>
    <property type="match status" value="1"/>
</dbReference>
<dbReference type="InterPro" id="IPR017907">
    <property type="entry name" value="Znf_RING_CS"/>
</dbReference>
<dbReference type="InterPro" id="IPR036855">
    <property type="entry name" value="Znf_CCCH_sf"/>
</dbReference>
<evidence type="ECO:0008006" key="10">
    <source>
        <dbReference type="Google" id="ProtNLM"/>
    </source>
</evidence>
<dbReference type="SUPFAM" id="SSF57850">
    <property type="entry name" value="RING/U-box"/>
    <property type="match status" value="1"/>
</dbReference>
<dbReference type="InterPro" id="IPR000571">
    <property type="entry name" value="Znf_CCCH"/>
</dbReference>
<sequence length="314" mass="35977">MDEKTTATEKCSFFKKKGSFAARRRRNESGDESDENESVIVRKDKKEALNPMKQSTTRIKRPRPEVSTVSDGDSDSESISVSYKSKKVAERVGPRDMGATAEYELDTLADRDARAIFEKSLELNKELKGKEEDKVYRGLANYQQFYEKRDTAQGSAASASVRKGPIRAPTNIRSTVRWDYQPDICKDFKETGFCGFGDSCKFMHDRSDYKFGWQLEREATIGGGDERSYEIEDSDEESHLPFKCFICRESFRDPIVTKCQHYFCEQCALTEYRKNTRCYVCNVQTGGVFNPAKQLMAKLEKQKLKRPENGDESD</sequence>
<feature type="compositionally biased region" description="Polar residues" evidence="5">
    <location>
        <begin position="67"/>
        <end position="81"/>
    </location>
</feature>
<feature type="region of interest" description="Disordered" evidence="5">
    <location>
        <begin position="19"/>
        <end position="81"/>
    </location>
</feature>
<dbReference type="Proteomes" id="UP001187531">
    <property type="component" value="Unassembled WGS sequence"/>
</dbReference>
<dbReference type="PROSITE" id="PS50089">
    <property type="entry name" value="ZF_RING_2"/>
    <property type="match status" value="1"/>
</dbReference>
<keyword evidence="1 4" id="KW-0479">Metal-binding</keyword>
<feature type="domain" description="C3H1-type" evidence="7">
    <location>
        <begin position="179"/>
        <end position="207"/>
    </location>
</feature>
<dbReference type="Pfam" id="PF00642">
    <property type="entry name" value="zf-CCCH"/>
    <property type="match status" value="1"/>
</dbReference>
<accession>A0AA88KZ67</accession>
<evidence type="ECO:0000259" key="7">
    <source>
        <dbReference type="PROSITE" id="PS50103"/>
    </source>
</evidence>
<evidence type="ECO:0000256" key="5">
    <source>
        <dbReference type="SAM" id="MobiDB-lite"/>
    </source>
</evidence>
<dbReference type="FunFam" id="3.30.40.10:FF:000045">
    <property type="entry name" value="RING finger protein 113A"/>
    <property type="match status" value="1"/>
</dbReference>
<dbReference type="PANTHER" id="PTHR12930">
    <property type="entry name" value="ZINC FINGER PROTEIN 183"/>
    <property type="match status" value="1"/>
</dbReference>
<reference evidence="8" key="1">
    <citation type="submission" date="2023-07" db="EMBL/GenBank/DDBJ databases">
        <title>Chromosome-level genome assembly of Artemia franciscana.</title>
        <authorList>
            <person name="Jo E."/>
        </authorList>
    </citation>
    <scope>NUCLEOTIDE SEQUENCE</scope>
    <source>
        <tissue evidence="8">Whole body</tissue>
    </source>
</reference>
<dbReference type="PANTHER" id="PTHR12930:SF0">
    <property type="entry name" value="RING FINGER PROTEIN 113B"/>
    <property type="match status" value="1"/>
</dbReference>
<dbReference type="GO" id="GO:0005684">
    <property type="term" value="C:U2-type spliceosomal complex"/>
    <property type="evidence" value="ECO:0007669"/>
    <property type="project" value="TreeGrafter"/>
</dbReference>
<dbReference type="InterPro" id="IPR013083">
    <property type="entry name" value="Znf_RING/FYVE/PHD"/>
</dbReference>
<dbReference type="CDD" id="cd16539">
    <property type="entry name" value="RING-HC_RNF113A_B"/>
    <property type="match status" value="1"/>
</dbReference>
<dbReference type="PROSITE" id="PS00518">
    <property type="entry name" value="ZF_RING_1"/>
    <property type="match status" value="1"/>
</dbReference>
<evidence type="ECO:0000313" key="9">
    <source>
        <dbReference type="Proteomes" id="UP001187531"/>
    </source>
</evidence>
<evidence type="ECO:0000256" key="1">
    <source>
        <dbReference type="ARBA" id="ARBA00022723"/>
    </source>
</evidence>
<proteinExistence type="predicted"/>
<protein>
    <recommendedName>
        <fullName evidence="10">RING finger protein 113A</fullName>
    </recommendedName>
</protein>
<dbReference type="SMART" id="SM00184">
    <property type="entry name" value="RING"/>
    <property type="match status" value="1"/>
</dbReference>
<dbReference type="EMBL" id="JAVRJZ010000015">
    <property type="protein sequence ID" value="KAK2713068.1"/>
    <property type="molecule type" value="Genomic_DNA"/>
</dbReference>
<dbReference type="InterPro" id="IPR039971">
    <property type="entry name" value="CWC24-like"/>
</dbReference>
<evidence type="ECO:0000313" key="8">
    <source>
        <dbReference type="EMBL" id="KAK2713068.1"/>
    </source>
</evidence>
<name>A0AA88KZ67_ARTSF</name>
<keyword evidence="2 4" id="KW-0863">Zinc-finger</keyword>
<comment type="caution">
    <text evidence="8">The sequence shown here is derived from an EMBL/GenBank/DDBJ whole genome shotgun (WGS) entry which is preliminary data.</text>
</comment>
<dbReference type="GO" id="GO:0008270">
    <property type="term" value="F:zinc ion binding"/>
    <property type="evidence" value="ECO:0007669"/>
    <property type="project" value="UniProtKB-KW"/>
</dbReference>
<evidence type="ECO:0000256" key="4">
    <source>
        <dbReference type="PROSITE-ProRule" id="PRU00723"/>
    </source>
</evidence>
<feature type="zinc finger region" description="C3H1-type" evidence="4">
    <location>
        <begin position="179"/>
        <end position="207"/>
    </location>
</feature>
<dbReference type="AlphaFoldDB" id="A0AA88KZ67"/>
<dbReference type="PROSITE" id="PS50103">
    <property type="entry name" value="ZF_C3H1"/>
    <property type="match status" value="1"/>
</dbReference>